<dbReference type="GO" id="GO:0000155">
    <property type="term" value="F:phosphorelay sensor kinase activity"/>
    <property type="evidence" value="ECO:0007669"/>
    <property type="project" value="InterPro"/>
</dbReference>
<proteinExistence type="predicted"/>
<dbReference type="Pfam" id="PF02518">
    <property type="entry name" value="HATPase_c"/>
    <property type="match status" value="1"/>
</dbReference>
<protein>
    <recommendedName>
        <fullName evidence="2">histidine kinase</fullName>
        <ecNumber evidence="2">2.7.13.3</ecNumber>
    </recommendedName>
</protein>
<reference evidence="10" key="2">
    <citation type="submission" date="2020-08" db="EMBL/GenBank/DDBJ databases">
        <authorList>
            <person name="Chen M."/>
            <person name="Teng W."/>
            <person name="Zhao L."/>
            <person name="Hu C."/>
            <person name="Zhou Y."/>
            <person name="Han B."/>
            <person name="Song L."/>
            <person name="Shu W."/>
        </authorList>
    </citation>
    <scope>NUCLEOTIDE SEQUENCE</scope>
    <source>
        <strain evidence="10">FACHB-1375</strain>
    </source>
</reference>
<evidence type="ECO:0000256" key="1">
    <source>
        <dbReference type="ARBA" id="ARBA00000085"/>
    </source>
</evidence>
<dbReference type="RefSeq" id="WP_190465860.1">
    <property type="nucleotide sequence ID" value="NZ_JACJPW010000042.1"/>
</dbReference>
<dbReference type="InterPro" id="IPR005467">
    <property type="entry name" value="His_kinase_dom"/>
</dbReference>
<dbReference type="SMART" id="SM00387">
    <property type="entry name" value="HATPase_c"/>
    <property type="match status" value="1"/>
</dbReference>
<evidence type="ECO:0000256" key="7">
    <source>
        <dbReference type="SAM" id="Coils"/>
    </source>
</evidence>
<dbReference type="Proteomes" id="UP000641646">
    <property type="component" value="Unassembled WGS sequence"/>
</dbReference>
<dbReference type="InterPro" id="IPR036097">
    <property type="entry name" value="HisK_dim/P_sf"/>
</dbReference>
<evidence type="ECO:0000313" key="10">
    <source>
        <dbReference type="EMBL" id="MBD2182798.1"/>
    </source>
</evidence>
<dbReference type="PRINTS" id="PR00344">
    <property type="entry name" value="BCTRLSENSOR"/>
</dbReference>
<dbReference type="InterPro" id="IPR003594">
    <property type="entry name" value="HATPase_dom"/>
</dbReference>
<dbReference type="AlphaFoldDB" id="A0A926ZH11"/>
<dbReference type="PANTHER" id="PTHR43065">
    <property type="entry name" value="SENSOR HISTIDINE KINASE"/>
    <property type="match status" value="1"/>
</dbReference>
<dbReference type="PANTHER" id="PTHR43065:SF50">
    <property type="entry name" value="HISTIDINE KINASE"/>
    <property type="match status" value="1"/>
</dbReference>
<dbReference type="InterPro" id="IPR004358">
    <property type="entry name" value="Sig_transdc_His_kin-like_C"/>
</dbReference>
<feature type="domain" description="Response regulatory" evidence="9">
    <location>
        <begin position="4"/>
        <end position="123"/>
    </location>
</feature>
<dbReference type="InterPro" id="IPR003661">
    <property type="entry name" value="HisK_dim/P_dom"/>
</dbReference>
<dbReference type="SUPFAM" id="SSF55874">
    <property type="entry name" value="ATPase domain of HSP90 chaperone/DNA topoisomerase II/histidine kinase"/>
    <property type="match status" value="1"/>
</dbReference>
<dbReference type="CDD" id="cd17536">
    <property type="entry name" value="REC_YesN-like"/>
    <property type="match status" value="1"/>
</dbReference>
<reference evidence="10" key="1">
    <citation type="journal article" date="2015" name="ISME J.">
        <title>Draft Genome Sequence of Streptomyces incarnatus NRRL8089, which Produces the Nucleoside Antibiotic Sinefungin.</title>
        <authorList>
            <person name="Oshima K."/>
            <person name="Hattori M."/>
            <person name="Shimizu H."/>
            <person name="Fukuda K."/>
            <person name="Nemoto M."/>
            <person name="Inagaki K."/>
            <person name="Tamura T."/>
        </authorList>
    </citation>
    <scope>NUCLEOTIDE SEQUENCE</scope>
    <source>
        <strain evidence="10">FACHB-1375</strain>
    </source>
</reference>
<dbReference type="CDD" id="cd00082">
    <property type="entry name" value="HisKA"/>
    <property type="match status" value="1"/>
</dbReference>
<comment type="caution">
    <text evidence="10">The sequence shown here is derived from an EMBL/GenBank/DDBJ whole genome shotgun (WGS) entry which is preliminary data.</text>
</comment>
<feature type="coiled-coil region" evidence="7">
    <location>
        <begin position="112"/>
        <end position="174"/>
    </location>
</feature>
<evidence type="ECO:0000259" key="8">
    <source>
        <dbReference type="PROSITE" id="PS50109"/>
    </source>
</evidence>
<comment type="catalytic activity">
    <reaction evidence="1">
        <text>ATP + protein L-histidine = ADP + protein N-phospho-L-histidine.</text>
        <dbReference type="EC" id="2.7.13.3"/>
    </reaction>
</comment>
<dbReference type="InterPro" id="IPR011006">
    <property type="entry name" value="CheY-like_superfamily"/>
</dbReference>
<dbReference type="PROSITE" id="PS50110">
    <property type="entry name" value="RESPONSE_REGULATORY"/>
    <property type="match status" value="1"/>
</dbReference>
<dbReference type="Gene3D" id="3.30.565.10">
    <property type="entry name" value="Histidine kinase-like ATPase, C-terminal domain"/>
    <property type="match status" value="1"/>
</dbReference>
<dbReference type="PROSITE" id="PS50109">
    <property type="entry name" value="HIS_KIN"/>
    <property type="match status" value="1"/>
</dbReference>
<name>A0A926ZH11_9CYAN</name>
<keyword evidence="5" id="KW-0902">Two-component regulatory system</keyword>
<evidence type="ECO:0000256" key="6">
    <source>
        <dbReference type="PROSITE-ProRule" id="PRU00169"/>
    </source>
</evidence>
<evidence type="ECO:0000313" key="11">
    <source>
        <dbReference type="Proteomes" id="UP000641646"/>
    </source>
</evidence>
<keyword evidence="3 6" id="KW-0597">Phosphoprotein</keyword>
<evidence type="ECO:0000256" key="4">
    <source>
        <dbReference type="ARBA" id="ARBA00022777"/>
    </source>
</evidence>
<dbReference type="SUPFAM" id="SSF47384">
    <property type="entry name" value="Homodimeric domain of signal transducing histidine kinase"/>
    <property type="match status" value="1"/>
</dbReference>
<keyword evidence="4" id="KW-0808">Transferase</keyword>
<evidence type="ECO:0000256" key="5">
    <source>
        <dbReference type="ARBA" id="ARBA00023012"/>
    </source>
</evidence>
<dbReference type="InterPro" id="IPR036890">
    <property type="entry name" value="HATPase_C_sf"/>
</dbReference>
<evidence type="ECO:0000259" key="9">
    <source>
        <dbReference type="PROSITE" id="PS50110"/>
    </source>
</evidence>
<feature type="domain" description="Histidine kinase" evidence="8">
    <location>
        <begin position="186"/>
        <end position="441"/>
    </location>
</feature>
<dbReference type="EC" id="2.7.13.3" evidence="2"/>
<dbReference type="Gene3D" id="1.10.287.130">
    <property type="match status" value="1"/>
</dbReference>
<evidence type="ECO:0000256" key="3">
    <source>
        <dbReference type="ARBA" id="ARBA00022553"/>
    </source>
</evidence>
<gene>
    <name evidence="10" type="ORF">H6G03_17300</name>
</gene>
<accession>A0A926ZH11</accession>
<sequence>MTYKLLFVDDESDLESLITQKFRKKVRAAEYQLIFARNGQEALQKVQEYPDLDMVLTDINMPIMDGLALVAKLNDMVPTLKTVVISAYSDIKNIRKAMNSGAFDFLTKPIDFEDLEITINKTLAHVKQLRENLRDRQEKEEALRQSEACAREKAAQLELALEELQRTQAMLIQSEKMSSLGQIVAGVAHEINNPVNFIYGNLDHVSAYIQSIIDLFELYQQCYPNPDPKIRALIEEKEFDFVWEDLPKILSSMKVGADRIRKIVLTLRNFSRLDEAEMKQVNIHEGIDSTLVILQNRLKTKSDSPTIEIIKEYGDLPFLECYAGQLNQVFMNVLSNAIDALQEQMKELPVSYPSPCIWISTSVLNRDWVRIIIKDNGPGINNCIKGQLFQPFFTTKEPGKGTGLGLAISYQIIVEKHGGRIQCLSKPGEGAEFAIDIPVRQSARVQLKAS</sequence>
<dbReference type="SMART" id="SM00448">
    <property type="entry name" value="REC"/>
    <property type="match status" value="1"/>
</dbReference>
<feature type="modified residue" description="4-aspartylphosphate" evidence="6">
    <location>
        <position position="58"/>
    </location>
</feature>
<dbReference type="InterPro" id="IPR001789">
    <property type="entry name" value="Sig_transdc_resp-reg_receiver"/>
</dbReference>
<keyword evidence="4" id="KW-0418">Kinase</keyword>
<dbReference type="EMBL" id="JACJPW010000042">
    <property type="protein sequence ID" value="MBD2182798.1"/>
    <property type="molecule type" value="Genomic_DNA"/>
</dbReference>
<organism evidence="10 11">
    <name type="scientific">Aerosakkonema funiforme FACHB-1375</name>
    <dbReference type="NCBI Taxonomy" id="2949571"/>
    <lineage>
        <taxon>Bacteria</taxon>
        <taxon>Bacillati</taxon>
        <taxon>Cyanobacteriota</taxon>
        <taxon>Cyanophyceae</taxon>
        <taxon>Oscillatoriophycideae</taxon>
        <taxon>Aerosakkonematales</taxon>
        <taxon>Aerosakkonemataceae</taxon>
        <taxon>Aerosakkonema</taxon>
    </lineage>
</organism>
<evidence type="ECO:0000256" key="2">
    <source>
        <dbReference type="ARBA" id="ARBA00012438"/>
    </source>
</evidence>
<dbReference type="Gene3D" id="3.40.50.2300">
    <property type="match status" value="1"/>
</dbReference>
<keyword evidence="7" id="KW-0175">Coiled coil</keyword>
<dbReference type="Pfam" id="PF00072">
    <property type="entry name" value="Response_reg"/>
    <property type="match status" value="1"/>
</dbReference>
<keyword evidence="11" id="KW-1185">Reference proteome</keyword>
<dbReference type="SUPFAM" id="SSF52172">
    <property type="entry name" value="CheY-like"/>
    <property type="match status" value="1"/>
</dbReference>